<accession>A0A9P3FED1</accession>
<name>A0A9P3FED1_9PEZI</name>
<evidence type="ECO:0000259" key="9">
    <source>
        <dbReference type="PROSITE" id="PS51873"/>
    </source>
</evidence>
<proteinExistence type="predicted"/>
<comment type="catalytic activity">
    <reaction evidence="1">
        <text>[E2 ubiquitin-conjugating enzyme]-S-ubiquitinyl-L-cysteine + [acceptor protein]-L-lysine = [E2 ubiquitin-conjugating enzyme]-L-cysteine + [acceptor protein]-N(6)-ubiquitinyl-L-lysine.</text>
        <dbReference type="EC" id="2.3.2.31"/>
    </reaction>
</comment>
<dbReference type="Gene3D" id="1.20.120.1750">
    <property type="match status" value="1"/>
</dbReference>
<evidence type="ECO:0000256" key="4">
    <source>
        <dbReference type="ARBA" id="ARBA00022723"/>
    </source>
</evidence>
<evidence type="ECO:0000256" key="8">
    <source>
        <dbReference type="ARBA" id="ARBA00022833"/>
    </source>
</evidence>
<evidence type="ECO:0000256" key="7">
    <source>
        <dbReference type="ARBA" id="ARBA00022786"/>
    </source>
</evidence>
<dbReference type="AlphaFoldDB" id="A0A9P3FED1"/>
<dbReference type="GO" id="GO:0008270">
    <property type="term" value="F:zinc ion binding"/>
    <property type="evidence" value="ECO:0007669"/>
    <property type="project" value="UniProtKB-KW"/>
</dbReference>
<dbReference type="PANTHER" id="PTHR11685">
    <property type="entry name" value="RBR FAMILY RING FINGER AND IBR DOMAIN-CONTAINING"/>
    <property type="match status" value="1"/>
</dbReference>
<dbReference type="Proteomes" id="UP000825890">
    <property type="component" value="Unassembled WGS sequence"/>
</dbReference>
<keyword evidence="5" id="KW-0677">Repeat</keyword>
<protein>
    <recommendedName>
        <fullName evidence="2">RBR-type E3 ubiquitin transferase</fullName>
        <ecNumber evidence="2">2.3.2.31</ecNumber>
    </recommendedName>
</protein>
<feature type="domain" description="RING-type" evidence="9">
    <location>
        <begin position="83"/>
        <end position="277"/>
    </location>
</feature>
<dbReference type="RefSeq" id="XP_044653892.1">
    <property type="nucleotide sequence ID" value="XM_044797957.1"/>
</dbReference>
<keyword evidence="3" id="KW-0808">Transferase</keyword>
<keyword evidence="7" id="KW-0833">Ubl conjugation pathway</keyword>
<dbReference type="CDD" id="cd22584">
    <property type="entry name" value="Rcat_RBR_unk"/>
    <property type="match status" value="1"/>
</dbReference>
<evidence type="ECO:0000256" key="6">
    <source>
        <dbReference type="ARBA" id="ARBA00022771"/>
    </source>
</evidence>
<evidence type="ECO:0000256" key="2">
    <source>
        <dbReference type="ARBA" id="ARBA00012251"/>
    </source>
</evidence>
<dbReference type="Pfam" id="PF01485">
    <property type="entry name" value="IBR"/>
    <property type="match status" value="2"/>
</dbReference>
<dbReference type="SUPFAM" id="SSF57850">
    <property type="entry name" value="RING/U-box"/>
    <property type="match status" value="1"/>
</dbReference>
<keyword evidence="6" id="KW-0863">Zinc-finger</keyword>
<comment type="caution">
    <text evidence="10">The sequence shown here is derived from an EMBL/GenBank/DDBJ whole genome shotgun (WGS) entry which is preliminary data.</text>
</comment>
<evidence type="ECO:0000313" key="10">
    <source>
        <dbReference type="EMBL" id="GIZ39405.1"/>
    </source>
</evidence>
<evidence type="ECO:0000256" key="3">
    <source>
        <dbReference type="ARBA" id="ARBA00022679"/>
    </source>
</evidence>
<evidence type="ECO:0000256" key="1">
    <source>
        <dbReference type="ARBA" id="ARBA00001798"/>
    </source>
</evidence>
<keyword evidence="8" id="KW-0862">Zinc</keyword>
<organism evidence="10 11">
    <name type="scientific">Cercospora kikuchii</name>
    <dbReference type="NCBI Taxonomy" id="84275"/>
    <lineage>
        <taxon>Eukaryota</taxon>
        <taxon>Fungi</taxon>
        <taxon>Dikarya</taxon>
        <taxon>Ascomycota</taxon>
        <taxon>Pezizomycotina</taxon>
        <taxon>Dothideomycetes</taxon>
        <taxon>Dothideomycetidae</taxon>
        <taxon>Mycosphaerellales</taxon>
        <taxon>Mycosphaerellaceae</taxon>
        <taxon>Cercospora</taxon>
    </lineage>
</organism>
<dbReference type="InterPro" id="IPR031127">
    <property type="entry name" value="E3_UB_ligase_RBR"/>
</dbReference>
<reference evidence="10 11" key="1">
    <citation type="submission" date="2021-01" db="EMBL/GenBank/DDBJ databases">
        <title>Cercospora kikuchii MAFF 305040 whole genome shotgun sequence.</title>
        <authorList>
            <person name="Kashiwa T."/>
            <person name="Suzuki T."/>
        </authorList>
    </citation>
    <scope>NUCLEOTIDE SEQUENCE [LARGE SCALE GENOMIC DNA]</scope>
    <source>
        <strain evidence="10 11">MAFF 305040</strain>
    </source>
</reference>
<dbReference type="EMBL" id="BOLY01000002">
    <property type="protein sequence ID" value="GIZ39405.1"/>
    <property type="molecule type" value="Genomic_DNA"/>
</dbReference>
<evidence type="ECO:0000256" key="5">
    <source>
        <dbReference type="ARBA" id="ARBA00022737"/>
    </source>
</evidence>
<dbReference type="PROSITE" id="PS51873">
    <property type="entry name" value="TRIAD"/>
    <property type="match status" value="1"/>
</dbReference>
<keyword evidence="11" id="KW-1185">Reference proteome</keyword>
<evidence type="ECO:0000313" key="11">
    <source>
        <dbReference type="Proteomes" id="UP000825890"/>
    </source>
</evidence>
<dbReference type="InterPro" id="IPR002867">
    <property type="entry name" value="IBR_dom"/>
</dbReference>
<dbReference type="InterPro" id="IPR044066">
    <property type="entry name" value="TRIAD_supradom"/>
</dbReference>
<dbReference type="GeneID" id="68288365"/>
<dbReference type="GO" id="GO:0061630">
    <property type="term" value="F:ubiquitin protein ligase activity"/>
    <property type="evidence" value="ECO:0007669"/>
    <property type="project" value="UniProtKB-EC"/>
</dbReference>
<gene>
    <name evidence="10" type="ORF">CKM354_000279000</name>
</gene>
<dbReference type="GO" id="GO:0016567">
    <property type="term" value="P:protein ubiquitination"/>
    <property type="evidence" value="ECO:0007669"/>
    <property type="project" value="InterPro"/>
</dbReference>
<keyword evidence="4" id="KW-0479">Metal-binding</keyword>
<sequence length="353" mass="39881">MADPSAGPLVLDWAHELDIVDNDTANLLINIYLEDIAALKTAAGAQISDATVAQELFGVTLLQYRADRAARAPPPPPPPPPVIREQCNACNDEFPIDELSRAPCGHHYCAEDVQQVFSLALQDEAFYPPRCCRQPLDFEATRAVLGQDLTARFEGKREELDDKTRLYCHDASCSAYIPAINRAYTVALCRTCNEFTCVSCKTRMHPGRACPPDPDKQAILDIARQEGWQKCNGCGNMVELRTGCNHMTCRCKAEFCYVCGETWKNCRCPLYDETRLLERAQQVAERQHQGGDVAAVNAVANHLREHHECDHPSYQRVREPWLVCEDCGDELPYFIYRCQQCLLQQCARCRFHR</sequence>
<dbReference type="EC" id="2.3.2.31" evidence="2"/>
<dbReference type="OrthoDB" id="3650316at2759"/>